<keyword evidence="4 11" id="KW-0812">Transmembrane</keyword>
<keyword evidence="8 11" id="KW-0472">Membrane</keyword>
<dbReference type="Pfam" id="PF07730">
    <property type="entry name" value="HisKA_3"/>
    <property type="match status" value="1"/>
</dbReference>
<gene>
    <name evidence="13" type="ORF">JKG61_02500</name>
</gene>
<evidence type="ECO:0000256" key="7">
    <source>
        <dbReference type="ARBA" id="ARBA00023012"/>
    </source>
</evidence>
<proteinExistence type="predicted"/>
<dbReference type="PROSITE" id="PS50005">
    <property type="entry name" value="TPR"/>
    <property type="match status" value="1"/>
</dbReference>
<sequence length="648" mass="73273">MLIKDIFTRSLCSFLLVCIGCFSPLHGNTQSVDSLERELKKAQDIAEQINIYNLLTIAYRDLDFHKSVNYGKLGLALAEKSGDKKGMLKLFSNIGAGYYRGGRYDSAQLYLQKALPLAHELKDSKFEAIIAVTQGAIYQVQGWYDRSLESYLNAAKLMERRNDTKSLGSIYSNIGGIYQILKNYTPALVYFKKAEKLAIEENNQASLANIYISLSDIALHQNKTKEESLRYGEIALRISKELNDDFNEASALQMLARIHYFYGEPQIALPMAQHALQKTKALGFPNLTAYALIDVSNAYFYLTDYGRSSKYALESLETDSTDSNVAMNAYANLLQANAYMGQPKLTEQYLKSYRQVLDKHANASYQNSLSGLEVRYETEKKELKIEALEKQRKLYISLGVAGGTILLIALGLAFVRYRLAVSRRKLAEQEAHRLEQEKQLVAVQATLDGEAAERTRLARDLHDGLGSMLSAVKINLPQIEGDALLEAMDVSRFQKALGMLDDSIQELRRVAHHMMPESLLRHGLRVSLSDFCTAIPLTRFHYFGNETRLSEKVEIMVYRCIHELVNNALKHAKATQINVQLLQEEDRISFMVQDNGHGFDPDVVNHGIGLKNIRQRVDAFQGKMDIYTSEQGTEVHIELEFTKNEQHD</sequence>
<dbReference type="Proteomes" id="UP000625283">
    <property type="component" value="Unassembled WGS sequence"/>
</dbReference>
<keyword evidence="14" id="KW-1185">Reference proteome</keyword>
<evidence type="ECO:0000313" key="13">
    <source>
        <dbReference type="EMBL" id="MBL1407616.1"/>
    </source>
</evidence>
<evidence type="ECO:0000256" key="10">
    <source>
        <dbReference type="SAM" id="Coils"/>
    </source>
</evidence>
<dbReference type="InterPro" id="IPR011712">
    <property type="entry name" value="Sig_transdc_His_kin_sub3_dim/P"/>
</dbReference>
<evidence type="ECO:0000313" key="14">
    <source>
        <dbReference type="Proteomes" id="UP000625283"/>
    </source>
</evidence>
<dbReference type="RefSeq" id="WP_202101405.1">
    <property type="nucleotide sequence ID" value="NZ_JAERTY010000001.1"/>
</dbReference>
<dbReference type="SMART" id="SM00028">
    <property type="entry name" value="TPR"/>
    <property type="match status" value="5"/>
</dbReference>
<feature type="repeat" description="TPR" evidence="9">
    <location>
        <begin position="168"/>
        <end position="201"/>
    </location>
</feature>
<organism evidence="13 14">
    <name type="scientific">Sphingobacterium faecale</name>
    <dbReference type="NCBI Taxonomy" id="2803775"/>
    <lineage>
        <taxon>Bacteria</taxon>
        <taxon>Pseudomonadati</taxon>
        <taxon>Bacteroidota</taxon>
        <taxon>Sphingobacteriia</taxon>
        <taxon>Sphingobacteriales</taxon>
        <taxon>Sphingobacteriaceae</taxon>
        <taxon>Sphingobacterium</taxon>
    </lineage>
</organism>
<evidence type="ECO:0000256" key="9">
    <source>
        <dbReference type="PROSITE-ProRule" id="PRU00339"/>
    </source>
</evidence>
<protein>
    <recommendedName>
        <fullName evidence="12">Histidine kinase domain-containing protein</fullName>
    </recommendedName>
</protein>
<dbReference type="Gene3D" id="1.25.40.10">
    <property type="entry name" value="Tetratricopeptide repeat domain"/>
    <property type="match status" value="2"/>
</dbReference>
<evidence type="ECO:0000256" key="5">
    <source>
        <dbReference type="ARBA" id="ARBA00022777"/>
    </source>
</evidence>
<evidence type="ECO:0000256" key="6">
    <source>
        <dbReference type="ARBA" id="ARBA00022989"/>
    </source>
</evidence>
<keyword evidence="6 11" id="KW-1133">Transmembrane helix</keyword>
<evidence type="ECO:0000259" key="12">
    <source>
        <dbReference type="PROSITE" id="PS50109"/>
    </source>
</evidence>
<dbReference type="SUPFAM" id="SSF48452">
    <property type="entry name" value="TPR-like"/>
    <property type="match status" value="2"/>
</dbReference>
<comment type="subcellular location">
    <subcellularLocation>
        <location evidence="1">Cell membrane</location>
        <topology evidence="1">Multi-pass membrane protein</topology>
    </subcellularLocation>
</comment>
<evidence type="ECO:0000256" key="11">
    <source>
        <dbReference type="SAM" id="Phobius"/>
    </source>
</evidence>
<evidence type="ECO:0000256" key="8">
    <source>
        <dbReference type="ARBA" id="ARBA00023136"/>
    </source>
</evidence>
<keyword evidence="9" id="KW-0802">TPR repeat</keyword>
<dbReference type="CDD" id="cd16917">
    <property type="entry name" value="HATPase_UhpB-NarQ-NarX-like"/>
    <property type="match status" value="1"/>
</dbReference>
<dbReference type="Gene3D" id="1.20.5.1930">
    <property type="match status" value="1"/>
</dbReference>
<evidence type="ECO:0000256" key="4">
    <source>
        <dbReference type="ARBA" id="ARBA00022692"/>
    </source>
</evidence>
<keyword evidence="7" id="KW-0902">Two-component regulatory system</keyword>
<keyword evidence="5" id="KW-0418">Kinase</keyword>
<dbReference type="PANTHER" id="PTHR24421">
    <property type="entry name" value="NITRATE/NITRITE SENSOR PROTEIN NARX-RELATED"/>
    <property type="match status" value="1"/>
</dbReference>
<dbReference type="PANTHER" id="PTHR24421:SF37">
    <property type="entry name" value="SENSOR HISTIDINE KINASE NARS"/>
    <property type="match status" value="1"/>
</dbReference>
<name>A0ABS1QYW2_9SPHI</name>
<accession>A0ABS1QYW2</accession>
<dbReference type="EMBL" id="JAERTY010000001">
    <property type="protein sequence ID" value="MBL1407616.1"/>
    <property type="molecule type" value="Genomic_DNA"/>
</dbReference>
<dbReference type="InterPro" id="IPR019734">
    <property type="entry name" value="TPR_rpt"/>
</dbReference>
<dbReference type="SUPFAM" id="SSF55874">
    <property type="entry name" value="ATPase domain of HSP90 chaperone/DNA topoisomerase II/histidine kinase"/>
    <property type="match status" value="1"/>
</dbReference>
<keyword evidence="2" id="KW-1003">Cell membrane</keyword>
<dbReference type="InterPro" id="IPR036890">
    <property type="entry name" value="HATPase_C_sf"/>
</dbReference>
<comment type="caution">
    <text evidence="13">The sequence shown here is derived from an EMBL/GenBank/DDBJ whole genome shotgun (WGS) entry which is preliminary data.</text>
</comment>
<feature type="transmembrane region" description="Helical" evidence="11">
    <location>
        <begin position="394"/>
        <end position="415"/>
    </location>
</feature>
<dbReference type="Gene3D" id="3.30.565.10">
    <property type="entry name" value="Histidine kinase-like ATPase, C-terminal domain"/>
    <property type="match status" value="1"/>
</dbReference>
<feature type="domain" description="Histidine kinase" evidence="12">
    <location>
        <begin position="557"/>
        <end position="643"/>
    </location>
</feature>
<dbReference type="SMART" id="SM00387">
    <property type="entry name" value="HATPase_c"/>
    <property type="match status" value="1"/>
</dbReference>
<dbReference type="InterPro" id="IPR005467">
    <property type="entry name" value="His_kinase_dom"/>
</dbReference>
<feature type="coiled-coil region" evidence="10">
    <location>
        <begin position="362"/>
        <end position="393"/>
    </location>
</feature>
<dbReference type="Pfam" id="PF02518">
    <property type="entry name" value="HATPase_c"/>
    <property type="match status" value="1"/>
</dbReference>
<feature type="coiled-coil region" evidence="10">
    <location>
        <begin position="417"/>
        <end position="444"/>
    </location>
</feature>
<reference evidence="13 14" key="1">
    <citation type="submission" date="2021-01" db="EMBL/GenBank/DDBJ databases">
        <title>C459-1 draft genome sequence.</title>
        <authorList>
            <person name="Zhang X.-F."/>
        </authorList>
    </citation>
    <scope>NUCLEOTIDE SEQUENCE [LARGE SCALE GENOMIC DNA]</scope>
    <source>
        <strain evidence="14">C459-1</strain>
    </source>
</reference>
<dbReference type="InterPro" id="IPR011990">
    <property type="entry name" value="TPR-like_helical_dom_sf"/>
</dbReference>
<dbReference type="PROSITE" id="PS50109">
    <property type="entry name" value="HIS_KIN"/>
    <property type="match status" value="1"/>
</dbReference>
<evidence type="ECO:0000256" key="1">
    <source>
        <dbReference type="ARBA" id="ARBA00004651"/>
    </source>
</evidence>
<evidence type="ECO:0000256" key="2">
    <source>
        <dbReference type="ARBA" id="ARBA00022475"/>
    </source>
</evidence>
<dbReference type="InterPro" id="IPR003594">
    <property type="entry name" value="HATPase_dom"/>
</dbReference>
<dbReference type="InterPro" id="IPR050482">
    <property type="entry name" value="Sensor_HK_TwoCompSys"/>
</dbReference>
<keyword evidence="10" id="KW-0175">Coiled coil</keyword>
<evidence type="ECO:0000256" key="3">
    <source>
        <dbReference type="ARBA" id="ARBA00022679"/>
    </source>
</evidence>
<keyword evidence="3" id="KW-0808">Transferase</keyword>